<dbReference type="GO" id="GO:0047180">
    <property type="term" value="F:salutaridinol 7-O-acetyltransferase activity"/>
    <property type="evidence" value="ECO:0007669"/>
    <property type="project" value="UniProtKB-EC"/>
</dbReference>
<gene>
    <name evidence="5" type="ORF">HannXRQ_Chr10g0307171</name>
    <name evidence="4" type="ORF">HanXRQr2_Chr10g0453101</name>
</gene>
<dbReference type="EC" id="2.3.1.150" evidence="4"/>
<evidence type="ECO:0000256" key="1">
    <source>
        <dbReference type="ARBA" id="ARBA00009861"/>
    </source>
</evidence>
<dbReference type="Proteomes" id="UP000215914">
    <property type="component" value="Chromosome 10"/>
</dbReference>
<protein>
    <submittedName>
        <fullName evidence="5">Putative transferase, Chloramphenicol acetyltransferase-like domain protein</fullName>
    </submittedName>
    <submittedName>
        <fullName evidence="4">Salutaridinol 7-O-acetyltransferase</fullName>
        <ecNumber evidence="4">2.3.1.150</ecNumber>
    </submittedName>
</protein>
<dbReference type="PANTHER" id="PTHR31623:SF86">
    <property type="entry name" value="DEACETYLVINDOLINE O-ACETYLTRANSFERASE"/>
    <property type="match status" value="1"/>
</dbReference>
<dbReference type="OMA" id="IANIMKQ"/>
<evidence type="ECO:0000256" key="3">
    <source>
        <dbReference type="ARBA" id="ARBA00023315"/>
    </source>
</evidence>
<accession>A0A251TN57</accession>
<dbReference type="Gramene" id="mRNA:HanXRQr2_Chr10g0453101">
    <property type="protein sequence ID" value="CDS:HanXRQr2_Chr10g0453101.1"/>
    <property type="gene ID" value="HanXRQr2_Chr10g0453101"/>
</dbReference>
<dbReference type="EMBL" id="MNCJ02000325">
    <property type="protein sequence ID" value="KAF5787464.1"/>
    <property type="molecule type" value="Genomic_DNA"/>
</dbReference>
<dbReference type="InterPro" id="IPR023213">
    <property type="entry name" value="CAT-like_dom_sf"/>
</dbReference>
<dbReference type="OrthoDB" id="671439at2759"/>
<dbReference type="AlphaFoldDB" id="A0A251TN57"/>
<evidence type="ECO:0000313" key="5">
    <source>
        <dbReference type="EMBL" id="OTG12209.1"/>
    </source>
</evidence>
<sequence>MTTFQRIGRRQLHTIISRETIRPWSPTPSHLQTFNLSPIDQFAMKTYLPFIFFYPKNANCTLTPDDKARVLKTSLSHTLTQYYPFAGRMTTPITPYVNCNDHGVEFLEARTNTNLSTFLTRREQDETLYQLFANDLASYNSPRNTSLVGVQLNHFACGGVGLAVSMSHIVSDGSTLGSFLSHWAATARFDLSDHKQVQPFNPVFLHSPPTDSNTVHSKARALDIDHTNLASRKFVFTNSKLIDLKNKVVCEAGGSINNPSRVEVLTSLLYKTAVAAATAKRGNFKPSYLFMMVNARDKFLQKLPPTTFGNFVSVMLVRTMHTSETSLSDAVAEMKKQKLQLEEIQSVQHLAENLNSMRSKLSNRNLENAADGLHWCSSLCGFPINKLDFGWGKPVGTTPALRSLHRNGFLLIDTPDGDGIEAWVLLDKERMEIFENDKELLSFCNII</sequence>
<dbReference type="Pfam" id="PF02458">
    <property type="entry name" value="Transferase"/>
    <property type="match status" value="1"/>
</dbReference>
<evidence type="ECO:0000313" key="6">
    <source>
        <dbReference type="Proteomes" id="UP000215914"/>
    </source>
</evidence>
<organism evidence="5 6">
    <name type="scientific">Helianthus annuus</name>
    <name type="common">Common sunflower</name>
    <dbReference type="NCBI Taxonomy" id="4232"/>
    <lineage>
        <taxon>Eukaryota</taxon>
        <taxon>Viridiplantae</taxon>
        <taxon>Streptophyta</taxon>
        <taxon>Embryophyta</taxon>
        <taxon>Tracheophyta</taxon>
        <taxon>Spermatophyta</taxon>
        <taxon>Magnoliopsida</taxon>
        <taxon>eudicotyledons</taxon>
        <taxon>Gunneridae</taxon>
        <taxon>Pentapetalae</taxon>
        <taxon>asterids</taxon>
        <taxon>campanulids</taxon>
        <taxon>Asterales</taxon>
        <taxon>Asteraceae</taxon>
        <taxon>Asteroideae</taxon>
        <taxon>Heliantheae alliance</taxon>
        <taxon>Heliantheae</taxon>
        <taxon>Helianthus</taxon>
    </lineage>
</organism>
<keyword evidence="3 4" id="KW-0012">Acyltransferase</keyword>
<reference evidence="4 6" key="1">
    <citation type="journal article" date="2017" name="Nature">
        <title>The sunflower genome provides insights into oil metabolism, flowering and Asterid evolution.</title>
        <authorList>
            <person name="Badouin H."/>
            <person name="Gouzy J."/>
            <person name="Grassa C.J."/>
            <person name="Murat F."/>
            <person name="Staton S.E."/>
            <person name="Cottret L."/>
            <person name="Lelandais-Briere C."/>
            <person name="Owens G.L."/>
            <person name="Carrere S."/>
            <person name="Mayjonade B."/>
            <person name="Legrand L."/>
            <person name="Gill N."/>
            <person name="Kane N.C."/>
            <person name="Bowers J.E."/>
            <person name="Hubner S."/>
            <person name="Bellec A."/>
            <person name="Berard A."/>
            <person name="Berges H."/>
            <person name="Blanchet N."/>
            <person name="Boniface M.C."/>
            <person name="Brunel D."/>
            <person name="Catrice O."/>
            <person name="Chaidir N."/>
            <person name="Claudel C."/>
            <person name="Donnadieu C."/>
            <person name="Faraut T."/>
            <person name="Fievet G."/>
            <person name="Helmstetter N."/>
            <person name="King M."/>
            <person name="Knapp S.J."/>
            <person name="Lai Z."/>
            <person name="Le Paslier M.C."/>
            <person name="Lippi Y."/>
            <person name="Lorenzon L."/>
            <person name="Mandel J.R."/>
            <person name="Marage G."/>
            <person name="Marchand G."/>
            <person name="Marquand E."/>
            <person name="Bret-Mestries E."/>
            <person name="Morien E."/>
            <person name="Nambeesan S."/>
            <person name="Nguyen T."/>
            <person name="Pegot-Espagnet P."/>
            <person name="Pouilly N."/>
            <person name="Raftis F."/>
            <person name="Sallet E."/>
            <person name="Schiex T."/>
            <person name="Thomas J."/>
            <person name="Vandecasteele C."/>
            <person name="Vares D."/>
            <person name="Vear F."/>
            <person name="Vautrin S."/>
            <person name="Crespi M."/>
            <person name="Mangin B."/>
            <person name="Burke J.M."/>
            <person name="Salse J."/>
            <person name="Munos S."/>
            <person name="Vincourt P."/>
            <person name="Rieseberg L.H."/>
            <person name="Langlade N.B."/>
        </authorList>
    </citation>
    <scope>NUCLEOTIDE SEQUENCE [LARGE SCALE GENOMIC DNA]</scope>
    <source>
        <strain evidence="6">cv. SF193</strain>
        <tissue evidence="4">Leaves</tissue>
    </source>
</reference>
<reference evidence="5" key="2">
    <citation type="submission" date="2017-02" db="EMBL/GenBank/DDBJ databases">
        <title>Sunflower complete genome.</title>
        <authorList>
            <person name="Langlade N."/>
            <person name="Munos S."/>
        </authorList>
    </citation>
    <scope>NUCLEOTIDE SEQUENCE [LARGE SCALE GENOMIC DNA]</scope>
    <source>
        <tissue evidence="5">Leaves</tissue>
    </source>
</reference>
<keyword evidence="2 5" id="KW-0808">Transferase</keyword>
<dbReference type="EMBL" id="CM007899">
    <property type="protein sequence ID" value="OTG12209.1"/>
    <property type="molecule type" value="Genomic_DNA"/>
</dbReference>
<dbReference type="Gene3D" id="3.30.559.10">
    <property type="entry name" value="Chloramphenicol acetyltransferase-like domain"/>
    <property type="match status" value="2"/>
</dbReference>
<reference evidence="4" key="3">
    <citation type="submission" date="2020-06" db="EMBL/GenBank/DDBJ databases">
        <title>Helianthus annuus Genome sequencing and assembly Release 2.</title>
        <authorList>
            <person name="Gouzy J."/>
            <person name="Langlade N."/>
            <person name="Munos S."/>
        </authorList>
    </citation>
    <scope>NUCLEOTIDE SEQUENCE</scope>
    <source>
        <tissue evidence="4">Leaves</tissue>
    </source>
</reference>
<comment type="similarity">
    <text evidence="1">Belongs to the plant acyltransferase family.</text>
</comment>
<dbReference type="InParanoid" id="A0A251TN57"/>
<evidence type="ECO:0000256" key="2">
    <source>
        <dbReference type="ARBA" id="ARBA00022679"/>
    </source>
</evidence>
<dbReference type="PANTHER" id="PTHR31623">
    <property type="entry name" value="F21J9.9"/>
    <property type="match status" value="1"/>
</dbReference>
<keyword evidence="6" id="KW-1185">Reference proteome</keyword>
<name>A0A251TN57_HELAN</name>
<evidence type="ECO:0000313" key="4">
    <source>
        <dbReference type="EMBL" id="KAF5787464.1"/>
    </source>
</evidence>
<proteinExistence type="inferred from homology"/>